<sequence length="135" mass="15741">MQEKWLEKRKTKRSWFLAQQVQTRMELTERAEVRKPTVNEPRMLEGWVLCEIGMDWSKTGDIMGAAWITKNSRGKVLEHSRRAFSGSKTVGEAKLQVMLWAIESMRSLKKKKVRFVSIFGDLVEAIGKPYRWPAL</sequence>
<reference evidence="1" key="1">
    <citation type="submission" date="2019-12" db="EMBL/GenBank/DDBJ databases">
        <title>Genome sequencing and annotation of Brassica cretica.</title>
        <authorList>
            <person name="Studholme D.J."/>
            <person name="Sarris P."/>
        </authorList>
    </citation>
    <scope>NUCLEOTIDE SEQUENCE</scope>
    <source>
        <strain evidence="1">PFS-109/04</strain>
        <tissue evidence="1">Leaf</tissue>
    </source>
</reference>
<dbReference type="AlphaFoldDB" id="A0A8S9PF58"/>
<dbReference type="Proteomes" id="UP000712600">
    <property type="component" value="Unassembled WGS sequence"/>
</dbReference>
<name>A0A8S9PF58_BRACR</name>
<evidence type="ECO:0000313" key="1">
    <source>
        <dbReference type="EMBL" id="KAF3514796.1"/>
    </source>
</evidence>
<comment type="caution">
    <text evidence="1">The sequence shown here is derived from an EMBL/GenBank/DDBJ whole genome shotgun (WGS) entry which is preliminary data.</text>
</comment>
<proteinExistence type="predicted"/>
<dbReference type="EMBL" id="QGKX02001521">
    <property type="protein sequence ID" value="KAF3514796.1"/>
    <property type="molecule type" value="Genomic_DNA"/>
</dbReference>
<accession>A0A8S9PF58</accession>
<organism evidence="1 2">
    <name type="scientific">Brassica cretica</name>
    <name type="common">Mustard</name>
    <dbReference type="NCBI Taxonomy" id="69181"/>
    <lineage>
        <taxon>Eukaryota</taxon>
        <taxon>Viridiplantae</taxon>
        <taxon>Streptophyta</taxon>
        <taxon>Embryophyta</taxon>
        <taxon>Tracheophyta</taxon>
        <taxon>Spermatophyta</taxon>
        <taxon>Magnoliopsida</taxon>
        <taxon>eudicotyledons</taxon>
        <taxon>Gunneridae</taxon>
        <taxon>Pentapetalae</taxon>
        <taxon>rosids</taxon>
        <taxon>malvids</taxon>
        <taxon>Brassicales</taxon>
        <taxon>Brassicaceae</taxon>
        <taxon>Brassiceae</taxon>
        <taxon>Brassica</taxon>
    </lineage>
</organism>
<protein>
    <recommendedName>
        <fullName evidence="3">RNase H type-1 domain-containing protein</fullName>
    </recommendedName>
</protein>
<evidence type="ECO:0008006" key="3">
    <source>
        <dbReference type="Google" id="ProtNLM"/>
    </source>
</evidence>
<gene>
    <name evidence="1" type="ORF">F2Q69_00002092</name>
</gene>
<evidence type="ECO:0000313" key="2">
    <source>
        <dbReference type="Proteomes" id="UP000712600"/>
    </source>
</evidence>